<keyword evidence="1" id="KW-0697">Rotamase</keyword>
<dbReference type="EC" id="5.2.1.8" evidence="1"/>
<evidence type="ECO:0000313" key="6">
    <source>
        <dbReference type="RefSeq" id="XP_065646576.1"/>
    </source>
</evidence>
<feature type="region of interest" description="Disordered" evidence="3">
    <location>
        <begin position="43"/>
        <end position="67"/>
    </location>
</feature>
<dbReference type="SUPFAM" id="SSF54534">
    <property type="entry name" value="FKBP-like"/>
    <property type="match status" value="1"/>
</dbReference>
<evidence type="ECO:0000313" key="5">
    <source>
        <dbReference type="Proteomes" id="UP001652625"/>
    </source>
</evidence>
<dbReference type="Pfam" id="PF00254">
    <property type="entry name" value="FKBP_C"/>
    <property type="match status" value="1"/>
</dbReference>
<feature type="compositionally biased region" description="Basic and acidic residues" evidence="3">
    <location>
        <begin position="1086"/>
        <end position="1097"/>
    </location>
</feature>
<gene>
    <name evidence="6" type="primary">LOC100201325</name>
</gene>
<evidence type="ECO:0000256" key="3">
    <source>
        <dbReference type="SAM" id="MobiDB-lite"/>
    </source>
</evidence>
<comment type="catalytic activity">
    <reaction evidence="1">
        <text>[protein]-peptidylproline (omega=180) = [protein]-peptidylproline (omega=0)</text>
        <dbReference type="Rhea" id="RHEA:16237"/>
        <dbReference type="Rhea" id="RHEA-COMP:10747"/>
        <dbReference type="Rhea" id="RHEA-COMP:10748"/>
        <dbReference type="ChEBI" id="CHEBI:83833"/>
        <dbReference type="ChEBI" id="CHEBI:83834"/>
        <dbReference type="EC" id="5.2.1.8"/>
    </reaction>
</comment>
<evidence type="ECO:0000256" key="2">
    <source>
        <dbReference type="SAM" id="Coils"/>
    </source>
</evidence>
<protein>
    <recommendedName>
        <fullName evidence="1">peptidylprolyl isomerase</fullName>
        <ecNumber evidence="1">5.2.1.8</ecNumber>
    </recommendedName>
</protein>
<organism evidence="5 6">
    <name type="scientific">Hydra vulgaris</name>
    <name type="common">Hydra</name>
    <name type="synonym">Hydra attenuata</name>
    <dbReference type="NCBI Taxonomy" id="6087"/>
    <lineage>
        <taxon>Eukaryota</taxon>
        <taxon>Metazoa</taxon>
        <taxon>Cnidaria</taxon>
        <taxon>Hydrozoa</taxon>
        <taxon>Hydroidolina</taxon>
        <taxon>Anthoathecata</taxon>
        <taxon>Aplanulata</taxon>
        <taxon>Hydridae</taxon>
        <taxon>Hydra</taxon>
    </lineage>
</organism>
<reference evidence="5" key="1">
    <citation type="submission" date="2025-05" db="UniProtKB">
        <authorList>
            <consortium name="RefSeq"/>
        </authorList>
    </citation>
    <scope>NUCLEOTIDE SEQUENCE [LARGE SCALE GENOMIC DNA]</scope>
</reference>
<keyword evidence="5" id="KW-1185">Reference proteome</keyword>
<evidence type="ECO:0000256" key="1">
    <source>
        <dbReference type="PROSITE-ProRule" id="PRU00277"/>
    </source>
</evidence>
<dbReference type="InterPro" id="IPR046357">
    <property type="entry name" value="PPIase_dom_sf"/>
</dbReference>
<feature type="compositionally biased region" description="Acidic residues" evidence="3">
    <location>
        <begin position="1141"/>
        <end position="1151"/>
    </location>
</feature>
<feature type="region of interest" description="Disordered" evidence="3">
    <location>
        <begin position="1002"/>
        <end position="1113"/>
    </location>
</feature>
<keyword evidence="2" id="KW-0175">Coiled coil</keyword>
<feature type="compositionally biased region" description="Basic and acidic residues" evidence="3">
    <location>
        <begin position="54"/>
        <end position="67"/>
    </location>
</feature>
<keyword evidence="1" id="KW-0413">Isomerase</keyword>
<dbReference type="PANTHER" id="PTHR44927">
    <property type="entry name" value="FK506-BINDING PROTEIN 15"/>
    <property type="match status" value="1"/>
</dbReference>
<feature type="compositionally biased region" description="Acidic residues" evidence="3">
    <location>
        <begin position="1010"/>
        <end position="1032"/>
    </location>
</feature>
<feature type="region of interest" description="Disordered" evidence="3">
    <location>
        <begin position="1"/>
        <end position="21"/>
    </location>
</feature>
<reference evidence="6" key="2">
    <citation type="submission" date="2025-08" db="UniProtKB">
        <authorList>
            <consortium name="RefSeq"/>
        </authorList>
    </citation>
    <scope>IDENTIFICATION</scope>
</reference>
<dbReference type="RefSeq" id="XP_065646576.1">
    <property type="nucleotide sequence ID" value="XM_065790504.1"/>
</dbReference>
<dbReference type="InterPro" id="IPR001179">
    <property type="entry name" value="PPIase_FKBP_dom"/>
</dbReference>
<feature type="domain" description="PPIase FKBP-type" evidence="4">
    <location>
        <begin position="194"/>
        <end position="286"/>
    </location>
</feature>
<feature type="coiled-coil region" evidence="2">
    <location>
        <begin position="577"/>
        <end position="895"/>
    </location>
</feature>
<dbReference type="InterPro" id="IPR056598">
    <property type="entry name" value="FKBP-15_dom"/>
</dbReference>
<feature type="compositionally biased region" description="Polar residues" evidence="3">
    <location>
        <begin position="1053"/>
        <end position="1073"/>
    </location>
</feature>
<dbReference type="GeneID" id="100201325"/>
<name>A0ABM4BCA3_HYDVU</name>
<feature type="region of interest" description="Disordered" evidence="3">
    <location>
        <begin position="415"/>
        <end position="434"/>
    </location>
</feature>
<dbReference type="Pfam" id="PF23649">
    <property type="entry name" value="FKBP15"/>
    <property type="match status" value="1"/>
</dbReference>
<feature type="region of interest" description="Disordered" evidence="3">
    <location>
        <begin position="1129"/>
        <end position="1151"/>
    </location>
</feature>
<sequence length="1151" mass="129491">MFFDADEDDDGGGFSSGLGSFKSGGSSLSSLFGAEKSSIGNESLKYSAPKQPKPKADDVLSDPNEQKPDSPSLLFACAVHAFKLSNGEYVKQGKVGAAVLGSLSSKDYKILLYITQKKPVTSATISATFTFILQKGNYATFYDDQAQNWSICFEGDSQLLDFAKWIGLARYNVSENKLITQDLNFLEDQEIRKGDTVEIVYTGWLHAGNSFGKIFDSNKDSGKYFVFKVGKGKVIKGWEQGVIGMKKLSKRLLVVPPDLGYGLQGVGEQVPKNATLIFQVEVTRVKFATTSIEVTTVSDLSVNNINENKSEPVNILNSNLLESNEEGSSEADSFRDRAKSINDHINKLKDESTGSTKSKLLERMSKMGHSMMPSVIQKNDTKEHEVNTEVAIETHATSPVTVQPPVKSEYPKPTLRAKPDQGNQADHTKQSCDSFEKPPVYLAQNVDYNQTPNNSTIQPQYLTSNYQPASQNIHQFYHPQQLSVYQSPQVTQSGMFGPPQYPTVQPITPSLSSTEMNLVMTDGRLKHSEIKNDLTRIMDKLDLISQKVISLDNSGKYAQVYQSQAPELEANVLLHNITRIVKENEKLRSDVEEKSRKIESLNERMSDLLTKNQQFLERSNTLIANQSDSLYSTNAQANAKVVALEELNAKLEAELSATKKQFFQVKSKQDFSEQQEAELNAELQSLKRQLKIFKETQDKAASSTGEQETIIDELNKKLVAEKRELKQLQNKLVQLEEEHAEMLQEKNELGKNVIELKKKMKDAQRKWEEETEIVKSNHEEEIQSLKQNLRKSSGVDKLVALENELKLKCENEVAEKLMKLNEKHNSDIMNLQKEKEDALKQMKEQLATERFEFQHSKDSLILMHKLEVDNLEIKNAELLNQLQETKTSIKALSEELFKETSEKNRSIEKLQSELVESYEKGVAAGRSTVKVISASSYERGFSEGKASVENLNNKEALLEKIKKIMSGVFFQIKSNFVIDQKYSGEHVIGVVLENIKKVTLQMNEENTSSNEDESSEEEEEEEEREIPSEDNNESNFSTKTLSKTISPEEINAPSVTDINNVTKDSSKNSSTSYIDKVETPQILPSSKEEIENEKDQVTHSTLTQSPLTNTLEKQSLDYNDDTMFVNKDIKAAHSRSPPPLFEDDDDDTNWI</sequence>
<feature type="compositionally biased region" description="Acidic residues" evidence="3">
    <location>
        <begin position="1"/>
        <end position="11"/>
    </location>
</feature>
<dbReference type="PANTHER" id="PTHR44927:SF1">
    <property type="entry name" value="FK506-BINDING PROTEIN 15"/>
    <property type="match status" value="1"/>
</dbReference>
<dbReference type="PROSITE" id="PS50059">
    <property type="entry name" value="FKBP_PPIASE"/>
    <property type="match status" value="1"/>
</dbReference>
<evidence type="ECO:0000259" key="4">
    <source>
        <dbReference type="PROSITE" id="PS50059"/>
    </source>
</evidence>
<feature type="compositionally biased region" description="Polar residues" evidence="3">
    <location>
        <begin position="1098"/>
        <end position="1113"/>
    </location>
</feature>
<dbReference type="Proteomes" id="UP001652625">
    <property type="component" value="Chromosome 02"/>
</dbReference>
<accession>A0ABM4BCA3</accession>
<feature type="compositionally biased region" description="Polar residues" evidence="3">
    <location>
        <begin position="1034"/>
        <end position="1045"/>
    </location>
</feature>
<dbReference type="Gene3D" id="3.10.50.40">
    <property type="match status" value="1"/>
</dbReference>
<proteinExistence type="predicted"/>